<feature type="transmembrane region" description="Helical" evidence="8">
    <location>
        <begin position="73"/>
        <end position="91"/>
    </location>
</feature>
<dbReference type="PANTHER" id="PTHR28681:SF1">
    <property type="entry name" value="TRANSMEMBRANE PROTEIN 196"/>
    <property type="match status" value="1"/>
</dbReference>
<dbReference type="Proteomes" id="UP001059041">
    <property type="component" value="Linkage Group LG16"/>
</dbReference>
<feature type="transmembrane region" description="Helical" evidence="8">
    <location>
        <begin position="7"/>
        <end position="36"/>
    </location>
</feature>
<sequence>MCNSRKIIWSLLFLSVLEIGLGVSSIVLGAVGIWRVKAEHKPQQGDASPVWSGACFLICGLCGMLCARKRTGLIMIAFSSCCICGLIGGILNFQFVRALVKRPDAMRSLHLAVMSLACLGISSCTLSTWLTCRLASSEQQRMFLEREHSLHHSHEMAEKRLRWCSSALLRWVSHVTACASHPNSRVNAPRVPPRA</sequence>
<evidence type="ECO:0000256" key="2">
    <source>
        <dbReference type="ARBA" id="ARBA00004496"/>
    </source>
</evidence>
<feature type="non-terminal residue" evidence="10">
    <location>
        <position position="195"/>
    </location>
</feature>
<dbReference type="InterPro" id="IPR037661">
    <property type="entry name" value="TMEM196"/>
</dbReference>
<evidence type="ECO:0000256" key="3">
    <source>
        <dbReference type="ARBA" id="ARBA00022490"/>
    </source>
</evidence>
<accession>A0A9W7TM67</accession>
<keyword evidence="3" id="KW-0963">Cytoplasm</keyword>
<dbReference type="AlphaFoldDB" id="A0A9W7TM67"/>
<keyword evidence="11" id="KW-1185">Reference proteome</keyword>
<evidence type="ECO:0000256" key="1">
    <source>
        <dbReference type="ARBA" id="ARBA00004141"/>
    </source>
</evidence>
<organism evidence="10 11">
    <name type="scientific">Triplophysa rosa</name>
    <name type="common">Cave loach</name>
    <dbReference type="NCBI Taxonomy" id="992332"/>
    <lineage>
        <taxon>Eukaryota</taxon>
        <taxon>Metazoa</taxon>
        <taxon>Chordata</taxon>
        <taxon>Craniata</taxon>
        <taxon>Vertebrata</taxon>
        <taxon>Euteleostomi</taxon>
        <taxon>Actinopterygii</taxon>
        <taxon>Neopterygii</taxon>
        <taxon>Teleostei</taxon>
        <taxon>Ostariophysi</taxon>
        <taxon>Cypriniformes</taxon>
        <taxon>Nemacheilidae</taxon>
        <taxon>Triplophysa</taxon>
    </lineage>
</organism>
<reference evidence="10" key="1">
    <citation type="submission" date="2021-02" db="EMBL/GenBank/DDBJ databases">
        <title>Comparative genomics reveals that relaxation of natural selection precedes convergent phenotypic evolution of cavefish.</title>
        <authorList>
            <person name="Peng Z."/>
        </authorList>
    </citation>
    <scope>NUCLEOTIDE SEQUENCE</scope>
    <source>
        <tissue evidence="10">Muscle</tissue>
    </source>
</reference>
<comment type="subcellular location">
    <subcellularLocation>
        <location evidence="2">Cytoplasm</location>
    </subcellularLocation>
    <subcellularLocation>
        <location evidence="1">Membrane</location>
        <topology evidence="1">Multi-pass membrane protein</topology>
    </subcellularLocation>
</comment>
<evidence type="ECO:0000313" key="11">
    <source>
        <dbReference type="Proteomes" id="UP001059041"/>
    </source>
</evidence>
<evidence type="ECO:0000256" key="4">
    <source>
        <dbReference type="ARBA" id="ARBA00022692"/>
    </source>
</evidence>
<protein>
    <recommendedName>
        <fullName evidence="7">Transmembrane protein 196</fullName>
    </recommendedName>
</protein>
<evidence type="ECO:0000256" key="7">
    <source>
        <dbReference type="ARBA" id="ARBA00044525"/>
    </source>
</evidence>
<dbReference type="EMBL" id="JAFHDT010000016">
    <property type="protein sequence ID" value="KAI7799226.1"/>
    <property type="molecule type" value="Genomic_DNA"/>
</dbReference>
<keyword evidence="5 8" id="KW-1133">Transmembrane helix</keyword>
<dbReference type="PANTHER" id="PTHR28681">
    <property type="entry name" value="TRANSMEMBRANE PROTEIN 196"/>
    <property type="match status" value="1"/>
</dbReference>
<evidence type="ECO:0000313" key="10">
    <source>
        <dbReference type="EMBL" id="KAI7799226.1"/>
    </source>
</evidence>
<feature type="chain" id="PRO_5040884229" description="Transmembrane protein 196" evidence="9">
    <location>
        <begin position="23"/>
        <end position="195"/>
    </location>
</feature>
<feature type="signal peptide" evidence="9">
    <location>
        <begin position="1"/>
        <end position="22"/>
    </location>
</feature>
<gene>
    <name evidence="10" type="ORF">IRJ41_020601</name>
</gene>
<proteinExistence type="predicted"/>
<keyword evidence="6 8" id="KW-0472">Membrane</keyword>
<name>A0A9W7TM67_TRIRA</name>
<evidence type="ECO:0000256" key="8">
    <source>
        <dbReference type="SAM" id="Phobius"/>
    </source>
</evidence>
<feature type="transmembrane region" description="Helical" evidence="8">
    <location>
        <begin position="48"/>
        <end position="66"/>
    </location>
</feature>
<comment type="caution">
    <text evidence="10">The sequence shown here is derived from an EMBL/GenBank/DDBJ whole genome shotgun (WGS) entry which is preliminary data.</text>
</comment>
<dbReference type="GO" id="GO:0005737">
    <property type="term" value="C:cytoplasm"/>
    <property type="evidence" value="ECO:0007669"/>
    <property type="project" value="UniProtKB-SubCell"/>
</dbReference>
<evidence type="ECO:0000256" key="9">
    <source>
        <dbReference type="SAM" id="SignalP"/>
    </source>
</evidence>
<keyword evidence="4 8" id="KW-0812">Transmembrane</keyword>
<dbReference type="GO" id="GO:0016020">
    <property type="term" value="C:membrane"/>
    <property type="evidence" value="ECO:0007669"/>
    <property type="project" value="UniProtKB-SubCell"/>
</dbReference>
<evidence type="ECO:0000256" key="5">
    <source>
        <dbReference type="ARBA" id="ARBA00022989"/>
    </source>
</evidence>
<keyword evidence="9" id="KW-0732">Signal</keyword>
<evidence type="ECO:0000256" key="6">
    <source>
        <dbReference type="ARBA" id="ARBA00023136"/>
    </source>
</evidence>
<feature type="transmembrane region" description="Helical" evidence="8">
    <location>
        <begin position="111"/>
        <end position="132"/>
    </location>
</feature>